<keyword evidence="3" id="KW-1185">Reference proteome</keyword>
<dbReference type="Proteomes" id="UP000008311">
    <property type="component" value="Unassembled WGS sequence"/>
</dbReference>
<evidence type="ECO:0000313" key="3">
    <source>
        <dbReference type="Proteomes" id="UP000008311"/>
    </source>
</evidence>
<dbReference type="InParanoid" id="B9SYL6"/>
<protein>
    <submittedName>
        <fullName evidence="2">Uncharacterized protein</fullName>
    </submittedName>
</protein>
<gene>
    <name evidence="2" type="ORF">RCOM_1416910</name>
</gene>
<feature type="compositionally biased region" description="Basic and acidic residues" evidence="1">
    <location>
        <begin position="1"/>
        <end position="13"/>
    </location>
</feature>
<sequence length="58" mass="6870">MENSRERERERGGRGKRKREARKVEEKRRVAVDSLKYVDPLLLKVHLIIENVGPNRTT</sequence>
<evidence type="ECO:0000313" key="2">
    <source>
        <dbReference type="EMBL" id="EEF31299.1"/>
    </source>
</evidence>
<reference evidence="3" key="1">
    <citation type="journal article" date="2010" name="Nat. Biotechnol.">
        <title>Draft genome sequence of the oilseed species Ricinus communis.</title>
        <authorList>
            <person name="Chan A.P."/>
            <person name="Crabtree J."/>
            <person name="Zhao Q."/>
            <person name="Lorenzi H."/>
            <person name="Orvis J."/>
            <person name="Puiu D."/>
            <person name="Melake-Berhan A."/>
            <person name="Jones K.M."/>
            <person name="Redman J."/>
            <person name="Chen G."/>
            <person name="Cahoon E.B."/>
            <person name="Gedil M."/>
            <person name="Stanke M."/>
            <person name="Haas B.J."/>
            <person name="Wortman J.R."/>
            <person name="Fraser-Liggett C.M."/>
            <person name="Ravel J."/>
            <person name="Rabinowicz P.D."/>
        </authorList>
    </citation>
    <scope>NUCLEOTIDE SEQUENCE [LARGE SCALE GENOMIC DNA]</scope>
    <source>
        <strain evidence="3">cv. Hale</strain>
    </source>
</reference>
<accession>B9SYL6</accession>
<dbReference type="EMBL" id="EQ974254">
    <property type="protein sequence ID" value="EEF31299.1"/>
    <property type="molecule type" value="Genomic_DNA"/>
</dbReference>
<name>B9SYL6_RICCO</name>
<feature type="region of interest" description="Disordered" evidence="1">
    <location>
        <begin position="1"/>
        <end position="26"/>
    </location>
</feature>
<dbReference type="AlphaFoldDB" id="B9SYL6"/>
<proteinExistence type="predicted"/>
<evidence type="ECO:0000256" key="1">
    <source>
        <dbReference type="SAM" id="MobiDB-lite"/>
    </source>
</evidence>
<organism evidence="2 3">
    <name type="scientific">Ricinus communis</name>
    <name type="common">Castor bean</name>
    <dbReference type="NCBI Taxonomy" id="3988"/>
    <lineage>
        <taxon>Eukaryota</taxon>
        <taxon>Viridiplantae</taxon>
        <taxon>Streptophyta</taxon>
        <taxon>Embryophyta</taxon>
        <taxon>Tracheophyta</taxon>
        <taxon>Spermatophyta</taxon>
        <taxon>Magnoliopsida</taxon>
        <taxon>eudicotyledons</taxon>
        <taxon>Gunneridae</taxon>
        <taxon>Pentapetalae</taxon>
        <taxon>rosids</taxon>
        <taxon>fabids</taxon>
        <taxon>Malpighiales</taxon>
        <taxon>Euphorbiaceae</taxon>
        <taxon>Acalyphoideae</taxon>
        <taxon>Acalypheae</taxon>
        <taxon>Ricinus</taxon>
    </lineage>
</organism>